<evidence type="ECO:0008006" key="3">
    <source>
        <dbReference type="Google" id="ProtNLM"/>
    </source>
</evidence>
<dbReference type="EMBL" id="KL197717">
    <property type="protein sequence ID" value="KDQ58800.1"/>
    <property type="molecule type" value="Genomic_DNA"/>
</dbReference>
<proteinExistence type="predicted"/>
<gene>
    <name evidence="1" type="ORF">JAAARDRAFT_680703</name>
</gene>
<reference evidence="2" key="1">
    <citation type="journal article" date="2014" name="Proc. Natl. Acad. Sci. U.S.A.">
        <title>Extensive sampling of basidiomycete genomes demonstrates inadequacy of the white-rot/brown-rot paradigm for wood decay fungi.</title>
        <authorList>
            <person name="Riley R."/>
            <person name="Salamov A.A."/>
            <person name="Brown D.W."/>
            <person name="Nagy L.G."/>
            <person name="Floudas D."/>
            <person name="Held B.W."/>
            <person name="Levasseur A."/>
            <person name="Lombard V."/>
            <person name="Morin E."/>
            <person name="Otillar R."/>
            <person name="Lindquist E.A."/>
            <person name="Sun H."/>
            <person name="LaButti K.M."/>
            <person name="Schmutz J."/>
            <person name="Jabbour D."/>
            <person name="Luo H."/>
            <person name="Baker S.E."/>
            <person name="Pisabarro A.G."/>
            <person name="Walton J.D."/>
            <person name="Blanchette R.A."/>
            <person name="Henrissat B."/>
            <person name="Martin F."/>
            <person name="Cullen D."/>
            <person name="Hibbett D.S."/>
            <person name="Grigoriev I.V."/>
        </authorList>
    </citation>
    <scope>NUCLEOTIDE SEQUENCE [LARGE SCALE GENOMIC DNA]</scope>
    <source>
        <strain evidence="2">MUCL 33604</strain>
    </source>
</reference>
<sequence length="137" mass="15457">MNPQTQVIQDDFYPCGGGGFSNIYKGRIVRPLPAGRVEVLNRVIIKFPRPTPGPGISNEVEDLRRRIRREYDAWNRVTPHVNNLPLLQFWEVGGGYPPAIITPYCPSGCVKDFLVNNPTADQLAIVHFILFVQSCQH</sequence>
<protein>
    <recommendedName>
        <fullName evidence="3">Protein kinase domain-containing protein</fullName>
    </recommendedName>
</protein>
<dbReference type="Gene3D" id="1.10.510.10">
    <property type="entry name" value="Transferase(Phosphotransferase) domain 1"/>
    <property type="match status" value="1"/>
</dbReference>
<name>A0A067PY49_9AGAM</name>
<evidence type="ECO:0000313" key="2">
    <source>
        <dbReference type="Proteomes" id="UP000027265"/>
    </source>
</evidence>
<dbReference type="SUPFAM" id="SSF56112">
    <property type="entry name" value="Protein kinase-like (PK-like)"/>
    <property type="match status" value="1"/>
</dbReference>
<organism evidence="1 2">
    <name type="scientific">Jaapia argillacea MUCL 33604</name>
    <dbReference type="NCBI Taxonomy" id="933084"/>
    <lineage>
        <taxon>Eukaryota</taxon>
        <taxon>Fungi</taxon>
        <taxon>Dikarya</taxon>
        <taxon>Basidiomycota</taxon>
        <taxon>Agaricomycotina</taxon>
        <taxon>Agaricomycetes</taxon>
        <taxon>Agaricomycetidae</taxon>
        <taxon>Jaapiales</taxon>
        <taxon>Jaapiaceae</taxon>
        <taxon>Jaapia</taxon>
    </lineage>
</organism>
<accession>A0A067PY49</accession>
<dbReference type="AlphaFoldDB" id="A0A067PY49"/>
<dbReference type="InterPro" id="IPR011009">
    <property type="entry name" value="Kinase-like_dom_sf"/>
</dbReference>
<dbReference type="InParanoid" id="A0A067PY49"/>
<evidence type="ECO:0000313" key="1">
    <source>
        <dbReference type="EMBL" id="KDQ58800.1"/>
    </source>
</evidence>
<keyword evidence="2" id="KW-1185">Reference proteome</keyword>
<dbReference type="HOGENOM" id="CLU_1865411_0_0_1"/>
<dbReference type="Proteomes" id="UP000027265">
    <property type="component" value="Unassembled WGS sequence"/>
</dbReference>